<evidence type="ECO:0000256" key="8">
    <source>
        <dbReference type="ARBA" id="ARBA00034923"/>
    </source>
</evidence>
<feature type="domain" description="UvrD-like helicase ATP-binding" evidence="11">
    <location>
        <begin position="3"/>
        <end position="248"/>
    </location>
</feature>
<dbReference type="InterPro" id="IPR014017">
    <property type="entry name" value="DNA_helicase_UvrD-like_C"/>
</dbReference>
<dbReference type="Pfam" id="PF13361">
    <property type="entry name" value="UvrD_C"/>
    <property type="match status" value="1"/>
</dbReference>
<protein>
    <recommendedName>
        <fullName evidence="7">DNA 3'-5' helicase</fullName>
        <ecNumber evidence="7">5.6.2.4</ecNumber>
    </recommendedName>
    <alternativeName>
        <fullName evidence="8">DNA 3'-5' helicase II</fullName>
    </alternativeName>
</protein>
<keyword evidence="13" id="KW-1185">Reference proteome</keyword>
<evidence type="ECO:0000256" key="6">
    <source>
        <dbReference type="ARBA" id="ARBA00034617"/>
    </source>
</evidence>
<dbReference type="Pfam" id="PF13245">
    <property type="entry name" value="AAA_19"/>
    <property type="match status" value="1"/>
</dbReference>
<comment type="catalytic activity">
    <reaction evidence="6">
        <text>Couples ATP hydrolysis with the unwinding of duplex DNA by translocating in the 3'-5' direction.</text>
        <dbReference type="EC" id="5.6.2.4"/>
    </reaction>
</comment>
<dbReference type="CDD" id="cd17932">
    <property type="entry name" value="DEXQc_UvrD"/>
    <property type="match status" value="1"/>
</dbReference>
<comment type="catalytic activity">
    <reaction evidence="9">
        <text>ATP + H2O = ADP + phosphate + H(+)</text>
        <dbReference type="Rhea" id="RHEA:13065"/>
        <dbReference type="ChEBI" id="CHEBI:15377"/>
        <dbReference type="ChEBI" id="CHEBI:15378"/>
        <dbReference type="ChEBI" id="CHEBI:30616"/>
        <dbReference type="ChEBI" id="CHEBI:43474"/>
        <dbReference type="ChEBI" id="CHEBI:456216"/>
        <dbReference type="EC" id="5.6.2.4"/>
    </reaction>
</comment>
<evidence type="ECO:0000256" key="10">
    <source>
        <dbReference type="PROSITE-ProRule" id="PRU00560"/>
    </source>
</evidence>
<dbReference type="SUPFAM" id="SSF52540">
    <property type="entry name" value="P-loop containing nucleoside triphosphate hydrolases"/>
    <property type="match status" value="1"/>
</dbReference>
<dbReference type="InterPro" id="IPR000212">
    <property type="entry name" value="DNA_helicase_UvrD/REP"/>
</dbReference>
<evidence type="ECO:0000256" key="2">
    <source>
        <dbReference type="ARBA" id="ARBA00022801"/>
    </source>
</evidence>
<evidence type="ECO:0000256" key="1">
    <source>
        <dbReference type="ARBA" id="ARBA00022741"/>
    </source>
</evidence>
<keyword evidence="1 10" id="KW-0547">Nucleotide-binding</keyword>
<evidence type="ECO:0000256" key="7">
    <source>
        <dbReference type="ARBA" id="ARBA00034808"/>
    </source>
</evidence>
<sequence>MKKFNPTLQQINAIEYGHSMIITACPGSGKTTVIKEKIRNVTRDLPSYKGVIAITFTIKASEELELRCKKDAHDTKNSFFGTIDSFCLNEIILPFLRKVWGGDPSQCRIVKKLNSPYSNYIVKTKNPSPTLEEIDSDQGFKRLYDEGILVMNTFSGLALKILNNSLSSRRYLKSRYSHIFIDEYQDVSLSQHQLFLKLNELGLTSVAVGDIWQSIYEFRGGSSELLMELVSNVDVFKHFEINLNHRCHPSIINYASRLLDKNFQLLETPNINVFRRRIEGNLTDIGSTISEWISGWLEKNQWDINKPKEIAILTRKEDSLKLLSSGLKLDYRLYIDTPLDKIETDCSSLFMNLLKYKYDLKNTTQGVVNVTNIQLETKGSQLVKIRKRIKKLRKIDVVQDLVNEFNSIAEMIGFSSKKDDNDALIKTLEEEVFLNQFRPTNDEEIQMMTLHKSKGLEFKLVFHFDMDEWSFPFRVWNDENKDIPIYPSLQQETNLHYVGITRAENCCILVNAGKRRNSLGNFSNSQESYFFKLKQLSNLYK</sequence>
<evidence type="ECO:0000313" key="12">
    <source>
        <dbReference type="EMBL" id="BCQ35968.1"/>
    </source>
</evidence>
<name>A0ABM7N3D7_ERWRD</name>
<dbReference type="EC" id="5.6.2.4" evidence="7"/>
<dbReference type="Gene3D" id="1.10.486.10">
    <property type="entry name" value="PCRA, domain 4"/>
    <property type="match status" value="1"/>
</dbReference>
<feature type="binding site" evidence="10">
    <location>
        <begin position="24"/>
        <end position="31"/>
    </location>
    <ligand>
        <name>ATP</name>
        <dbReference type="ChEBI" id="CHEBI:30616"/>
    </ligand>
</feature>
<keyword evidence="4 10" id="KW-0067">ATP-binding</keyword>
<accession>A0ABM7N3D7</accession>
<keyword evidence="2 10" id="KW-0378">Hydrolase</keyword>
<dbReference type="Proteomes" id="UP000677515">
    <property type="component" value="Chromosome"/>
</dbReference>
<evidence type="ECO:0000256" key="5">
    <source>
        <dbReference type="ARBA" id="ARBA00023235"/>
    </source>
</evidence>
<evidence type="ECO:0000256" key="3">
    <source>
        <dbReference type="ARBA" id="ARBA00022806"/>
    </source>
</evidence>
<dbReference type="PANTHER" id="PTHR11070">
    <property type="entry name" value="UVRD / RECB / PCRA DNA HELICASE FAMILY MEMBER"/>
    <property type="match status" value="1"/>
</dbReference>
<dbReference type="PANTHER" id="PTHR11070:SF2">
    <property type="entry name" value="ATP-DEPENDENT DNA HELICASE SRS2"/>
    <property type="match status" value="1"/>
</dbReference>
<organism evidence="12 13">
    <name type="scientific">Erwinia rhapontici</name>
    <name type="common">Pectobacterium rhapontici</name>
    <dbReference type="NCBI Taxonomy" id="55212"/>
    <lineage>
        <taxon>Bacteria</taxon>
        <taxon>Pseudomonadati</taxon>
        <taxon>Pseudomonadota</taxon>
        <taxon>Gammaproteobacteria</taxon>
        <taxon>Enterobacterales</taxon>
        <taxon>Erwiniaceae</taxon>
        <taxon>Erwinia</taxon>
    </lineage>
</organism>
<gene>
    <name evidence="12" type="ORF">ERHA53_33110</name>
</gene>
<evidence type="ECO:0000259" key="11">
    <source>
        <dbReference type="PROSITE" id="PS51198"/>
    </source>
</evidence>
<dbReference type="Gene3D" id="3.40.50.300">
    <property type="entry name" value="P-loop containing nucleotide triphosphate hydrolases"/>
    <property type="match status" value="2"/>
</dbReference>
<evidence type="ECO:0000256" key="9">
    <source>
        <dbReference type="ARBA" id="ARBA00048988"/>
    </source>
</evidence>
<dbReference type="EMBL" id="AP024329">
    <property type="protein sequence ID" value="BCQ35968.1"/>
    <property type="molecule type" value="Genomic_DNA"/>
</dbReference>
<dbReference type="InterPro" id="IPR014016">
    <property type="entry name" value="UvrD-like_ATP-bd"/>
</dbReference>
<dbReference type="RefSeq" id="WP_213202105.1">
    <property type="nucleotide sequence ID" value="NZ_AP024329.1"/>
</dbReference>
<dbReference type="PROSITE" id="PS51198">
    <property type="entry name" value="UVRD_HELICASE_ATP_BIND"/>
    <property type="match status" value="1"/>
</dbReference>
<keyword evidence="5" id="KW-0413">Isomerase</keyword>
<reference evidence="12 13" key="1">
    <citation type="submission" date="2021-01" db="EMBL/GenBank/DDBJ databases">
        <title>Complete genome sequence of Erwinia rhapontici MAFF 311153.</title>
        <authorList>
            <person name="Morohoshi T."/>
            <person name="Someya N."/>
        </authorList>
    </citation>
    <scope>NUCLEOTIDE SEQUENCE [LARGE SCALE GENOMIC DNA]</scope>
    <source>
        <strain evidence="12 13">MAFF 311153</strain>
    </source>
</reference>
<dbReference type="GO" id="GO:0004386">
    <property type="term" value="F:helicase activity"/>
    <property type="evidence" value="ECO:0007669"/>
    <property type="project" value="UniProtKB-KW"/>
</dbReference>
<keyword evidence="3 10" id="KW-0347">Helicase</keyword>
<proteinExistence type="predicted"/>
<dbReference type="InterPro" id="IPR027417">
    <property type="entry name" value="P-loop_NTPase"/>
</dbReference>
<evidence type="ECO:0000313" key="13">
    <source>
        <dbReference type="Proteomes" id="UP000677515"/>
    </source>
</evidence>
<evidence type="ECO:0000256" key="4">
    <source>
        <dbReference type="ARBA" id="ARBA00022840"/>
    </source>
</evidence>